<dbReference type="EMBL" id="GGEC01071718">
    <property type="protein sequence ID" value="MBX52202.1"/>
    <property type="molecule type" value="Transcribed_RNA"/>
</dbReference>
<evidence type="ECO:0000313" key="1">
    <source>
        <dbReference type="EMBL" id="MBX52202.1"/>
    </source>
</evidence>
<proteinExistence type="predicted"/>
<protein>
    <submittedName>
        <fullName evidence="1">Uncharacterized protein</fullName>
    </submittedName>
</protein>
<organism evidence="1">
    <name type="scientific">Rhizophora mucronata</name>
    <name type="common">Asiatic mangrove</name>
    <dbReference type="NCBI Taxonomy" id="61149"/>
    <lineage>
        <taxon>Eukaryota</taxon>
        <taxon>Viridiplantae</taxon>
        <taxon>Streptophyta</taxon>
        <taxon>Embryophyta</taxon>
        <taxon>Tracheophyta</taxon>
        <taxon>Spermatophyta</taxon>
        <taxon>Magnoliopsida</taxon>
        <taxon>eudicotyledons</taxon>
        <taxon>Gunneridae</taxon>
        <taxon>Pentapetalae</taxon>
        <taxon>rosids</taxon>
        <taxon>fabids</taxon>
        <taxon>Malpighiales</taxon>
        <taxon>Rhizophoraceae</taxon>
        <taxon>Rhizophora</taxon>
    </lineage>
</organism>
<sequence>MAPTPLSAGPP</sequence>
<reference evidence="1" key="1">
    <citation type="submission" date="2018-02" db="EMBL/GenBank/DDBJ databases">
        <title>Rhizophora mucronata_Transcriptome.</title>
        <authorList>
            <person name="Meera S.P."/>
            <person name="Sreeshan A."/>
            <person name="Augustine A."/>
        </authorList>
    </citation>
    <scope>NUCLEOTIDE SEQUENCE</scope>
    <source>
        <tissue evidence="1">Leaf</tissue>
    </source>
</reference>
<name>A0A2P2PBR6_RHIMU</name>
<accession>A0A2P2PBR6</accession>